<evidence type="ECO:0000313" key="2">
    <source>
        <dbReference type="EMBL" id="KWT69347.1"/>
    </source>
</evidence>
<dbReference type="EMBL" id="LMTR01000045">
    <property type="protein sequence ID" value="KWT69347.1"/>
    <property type="molecule type" value="Genomic_DNA"/>
</dbReference>
<comment type="caution">
    <text evidence="2">The sequence shown here is derived from an EMBL/GenBank/DDBJ whole genome shotgun (WGS) entry which is preliminary data.</text>
</comment>
<proteinExistence type="predicted"/>
<dbReference type="AlphaFoldDB" id="A0A109BJX4"/>
<feature type="chain" id="PRO_5007132646" evidence="1">
    <location>
        <begin position="21"/>
        <end position="114"/>
    </location>
</feature>
<dbReference type="Proteomes" id="UP000059074">
    <property type="component" value="Unassembled WGS sequence"/>
</dbReference>
<keyword evidence="3" id="KW-1185">Reference proteome</keyword>
<sequence length="114" mass="11839">MKKYLAAAALCGLLASPLMAASAAVESAVKTFEAVGNDAAKLKTYCEMTKLMSSPDVEDESKADELDSKMEAFMNALGADFQTAFEAGADLDPESGDGKVYDAALDKLDAKCGG</sequence>
<gene>
    <name evidence="2" type="ORF">APY04_1430</name>
</gene>
<dbReference type="RefSeq" id="WP_068461018.1">
    <property type="nucleotide sequence ID" value="NZ_JAEFBX010000004.1"/>
</dbReference>
<dbReference type="PATRIC" id="fig|121290.4.peg.2666"/>
<organism evidence="2 3">
    <name type="scientific">Hyphomicrobium sulfonivorans</name>
    <dbReference type="NCBI Taxonomy" id="121290"/>
    <lineage>
        <taxon>Bacteria</taxon>
        <taxon>Pseudomonadati</taxon>
        <taxon>Pseudomonadota</taxon>
        <taxon>Alphaproteobacteria</taxon>
        <taxon>Hyphomicrobiales</taxon>
        <taxon>Hyphomicrobiaceae</taxon>
        <taxon>Hyphomicrobium</taxon>
    </lineage>
</organism>
<evidence type="ECO:0000256" key="1">
    <source>
        <dbReference type="SAM" id="SignalP"/>
    </source>
</evidence>
<feature type="signal peptide" evidence="1">
    <location>
        <begin position="1"/>
        <end position="20"/>
    </location>
</feature>
<reference evidence="2 3" key="1">
    <citation type="submission" date="2015-10" db="EMBL/GenBank/DDBJ databases">
        <title>Transcriptomic analysis of a linuron degrading triple-species bacterial consortium.</title>
        <authorList>
            <person name="Albers P."/>
        </authorList>
    </citation>
    <scope>NUCLEOTIDE SEQUENCE [LARGE SCALE GENOMIC DNA]</scope>
    <source>
        <strain evidence="2 3">WDL6</strain>
    </source>
</reference>
<accession>A0A109BJX4</accession>
<keyword evidence="1" id="KW-0732">Signal</keyword>
<protein>
    <submittedName>
        <fullName evidence="2">Uncharacterized protein</fullName>
    </submittedName>
</protein>
<name>A0A109BJX4_HYPSL</name>
<evidence type="ECO:0000313" key="3">
    <source>
        <dbReference type="Proteomes" id="UP000059074"/>
    </source>
</evidence>
<dbReference type="OrthoDB" id="7933198at2"/>